<dbReference type="PANTHER" id="PTHR23155:SF1135">
    <property type="entry name" value="OS08G0246300 PROTEIN"/>
    <property type="match status" value="1"/>
</dbReference>
<sequence>MAEFALGLTKTAVEGTLSRVKLAIEENAKLKIRVQNDLMFITGEFQMMQSFLNAANAERTRNDVVQTWVKQVRDLAFDVEDCVEFVVHLDKGSPWTNWFWRVLPSCIAPSLPLDEAVTELKQLKARVEDVSQRNTRYNLISDTGSGSKHPVSVSSLVPELMPTSTEVHATSDAFDNLCKVWESTGKLRGSGDLHKLINNEGDDLEVISLWQSPGAGHLGVTHVIRQAYNHPEINRNFKSMAWIKLLHPFNPDEFLKTLLSQVFASSHHQSNIGVVDFRRKMKAAVAIEDELMQQMCKQRYLVIVEELSTVSEWDAIRMYLPNSKNGSRIVVATQELGLALSCTGDPYQVSILRQLSDGQSLCAFFNKVSGRRSDMSELILQLRRPGVVSVWNDNSLVDKVYTCITHKSKEICGVGFKRHVRVDLPNNLHFMDFCRRLLLSFHSDDFQAKEIREVFIRGDGEIIERCRRFLRENECLIVIGGLNYRTSWNCIKETFLSEPIQSCILALADGHPMAIYCVDEECRLFNAKDLDADTVLRRSVKDYDYYRFEGREESSMGCLFPNRRKRASDWINKFQHMVPLDRVSGWLLDRVRGGGVISLWGTPGDGRSAIARRIYYKQLLFERENGMPPPPAGYYQENPDLGFINFSWIEVPNPFDLTDLCWRLILDFYSDNMDKERVAVDMMYREPDPIQRCRSILHESKCLVVVRGLQSTDDWDKMRDALLSHGPISGCIIVITNEESVAKYCVHKDGQVFISQLRKDRRVLSRTGELVRKPSAQNHRRCIFSSRMEEARDWFNKFELIGHYNEFRSILEQLEQHDSCVISVWGIAGAGKSYVVRSIYYSDMIGIESNYIGCLGKATKYSWVDVPHPFNLSDLSWRLLMDLHSDDLAAKETMIIGMMEGQDPIQECRKLLHQYICFFVIRGLRSIDDWDLMKAALLPERVKGCILVITNDKSVATHCAQKDRVVNVKGLDANATDDLFRKIIQDDRLLLSNKVVEFSKLILAKCGGLPRVITAMGKYCKNLRWFWEVDSEILNKPKENLLHNIDGGFMTWLETDQSFRDLRSLFCWMQSYFDACSDSLKPCIFYLSVFPASQNIRRKRLLKRWIAEGYSRDTSGSSALENGERLFSELVGLSIIHQSAEVCQVNGFFHEYIISRPMEDNLVFALKGCCSLNAQRAGQHLAISNNWDRDEIVFRSLDLSRLRSLTVFGKWKSFFISADVNMRLLRVLDLEDTTGLKDGDIEQIGKLLPRLKFLSLRGCMEINLLPDSIGDMRQLQTLDIKNTSIATLPVTIIKLEKLQCIHAGTTHETRDVGDGMVVMQPLVGEDQPSTSIEDGSSNGTATSLPPAEATTSLPAAEGTTSQPPEEATMSLSLAEATTSQAPVEETKPWSIWPRALAPSWLSKLSKHALVGGTEHNGVKLIPAAAKEIGKLTALHTLGVVNVGGTSGGNTVLTELRKLTQLRKLRLSGINLKNWELFCSAISGRGYLESLSVRLAECPGSSVVFANFSNILEPPKTLKTLKVYGKNTHISPDWIKQLHNLTKVDLDLTLSTQQDIVCTTELPRRDIFRRVCVRPITEDELTFGSPELVEFCESDFYLCNLQILKIDCRYTLACNFGARVGNTIEVVVVHCSTVGSSWDLSGLEKLWGLKEVWLTGSYSDELKQQLQQKVAQHQNKPVLKLEAQPRSRSVCYNCCV</sequence>
<comment type="similarity">
    <text evidence="1">Belongs to the disease resistance NB-LRR family.</text>
</comment>
<dbReference type="SUPFAM" id="SSF52540">
    <property type="entry name" value="P-loop containing nucleoside triphosphate hydrolases"/>
    <property type="match status" value="3"/>
</dbReference>
<dbReference type="InterPro" id="IPR038005">
    <property type="entry name" value="RX-like_CC"/>
</dbReference>
<accession>A0AAD8WFH2</accession>
<dbReference type="InterPro" id="IPR032675">
    <property type="entry name" value="LRR_dom_sf"/>
</dbReference>
<evidence type="ECO:0000256" key="7">
    <source>
        <dbReference type="SAM" id="Coils"/>
    </source>
</evidence>
<keyword evidence="3" id="KW-0677">Repeat</keyword>
<evidence type="ECO:0000256" key="1">
    <source>
        <dbReference type="ARBA" id="ARBA00008894"/>
    </source>
</evidence>
<keyword evidence="6 7" id="KW-0175">Coiled coil</keyword>
<evidence type="ECO:0000256" key="3">
    <source>
        <dbReference type="ARBA" id="ARBA00022737"/>
    </source>
</evidence>
<protein>
    <recommendedName>
        <fullName evidence="15">Disease resistance protein RPM1</fullName>
    </recommendedName>
</protein>
<proteinExistence type="inferred from homology"/>
<gene>
    <name evidence="13" type="ORF">QYE76_048558</name>
</gene>
<dbReference type="Pfam" id="PF00931">
    <property type="entry name" value="NB-ARC"/>
    <property type="match status" value="2"/>
</dbReference>
<dbReference type="GO" id="GO:0043531">
    <property type="term" value="F:ADP binding"/>
    <property type="evidence" value="ECO:0007669"/>
    <property type="project" value="InterPro"/>
</dbReference>
<feature type="domain" description="NB-ARC" evidence="9">
    <location>
        <begin position="201"/>
        <end position="367"/>
    </location>
</feature>
<feature type="compositionally biased region" description="Polar residues" evidence="8">
    <location>
        <begin position="1327"/>
        <end position="1381"/>
    </location>
</feature>
<dbReference type="InterPro" id="IPR041118">
    <property type="entry name" value="Rx_N"/>
</dbReference>
<dbReference type="SUPFAM" id="SSF52047">
    <property type="entry name" value="RNI-like"/>
    <property type="match status" value="1"/>
</dbReference>
<evidence type="ECO:0000313" key="14">
    <source>
        <dbReference type="Proteomes" id="UP001231189"/>
    </source>
</evidence>
<dbReference type="Pfam" id="PF18052">
    <property type="entry name" value="Rx_N"/>
    <property type="match status" value="1"/>
</dbReference>
<evidence type="ECO:0000256" key="2">
    <source>
        <dbReference type="ARBA" id="ARBA00022614"/>
    </source>
</evidence>
<feature type="coiled-coil region" evidence="7">
    <location>
        <begin position="113"/>
        <end position="140"/>
    </location>
</feature>
<evidence type="ECO:0000259" key="12">
    <source>
        <dbReference type="Pfam" id="PF23598"/>
    </source>
</evidence>
<evidence type="ECO:0000256" key="8">
    <source>
        <dbReference type="SAM" id="MobiDB-lite"/>
    </source>
</evidence>
<dbReference type="InterPro" id="IPR058922">
    <property type="entry name" value="WHD_DRP"/>
</dbReference>
<feature type="region of interest" description="Disordered" evidence="8">
    <location>
        <begin position="1326"/>
        <end position="1385"/>
    </location>
</feature>
<feature type="domain" description="Disease resistance R13L4/SHOC-2-like LRR" evidence="12">
    <location>
        <begin position="1202"/>
        <end position="1317"/>
    </location>
</feature>
<dbReference type="CDD" id="cd14798">
    <property type="entry name" value="RX-CC_like"/>
    <property type="match status" value="1"/>
</dbReference>
<dbReference type="Proteomes" id="UP001231189">
    <property type="component" value="Unassembled WGS sequence"/>
</dbReference>
<dbReference type="Gene3D" id="3.80.10.10">
    <property type="entry name" value="Ribonuclease Inhibitor"/>
    <property type="match status" value="2"/>
</dbReference>
<evidence type="ECO:0000256" key="4">
    <source>
        <dbReference type="ARBA" id="ARBA00022741"/>
    </source>
</evidence>
<keyword evidence="2" id="KW-0433">Leucine-rich repeat</keyword>
<dbReference type="Pfam" id="PF23559">
    <property type="entry name" value="WHD_DRP"/>
    <property type="match status" value="1"/>
</dbReference>
<dbReference type="InterPro" id="IPR044974">
    <property type="entry name" value="Disease_R_plants"/>
</dbReference>
<evidence type="ECO:0000259" key="9">
    <source>
        <dbReference type="Pfam" id="PF00931"/>
    </source>
</evidence>
<evidence type="ECO:0000259" key="10">
    <source>
        <dbReference type="Pfam" id="PF18052"/>
    </source>
</evidence>
<comment type="caution">
    <text evidence="13">The sequence shown here is derived from an EMBL/GenBank/DDBJ whole genome shotgun (WGS) entry which is preliminary data.</text>
</comment>
<keyword evidence="5" id="KW-0611">Plant defense</keyword>
<keyword evidence="4" id="KW-0547">Nucleotide-binding</keyword>
<feature type="domain" description="NB-ARC" evidence="9">
    <location>
        <begin position="808"/>
        <end position="985"/>
    </location>
</feature>
<feature type="domain" description="Disease resistance N-terminal" evidence="10">
    <location>
        <begin position="13"/>
        <end position="91"/>
    </location>
</feature>
<dbReference type="GO" id="GO:0098542">
    <property type="term" value="P:defense response to other organism"/>
    <property type="evidence" value="ECO:0007669"/>
    <property type="project" value="TreeGrafter"/>
</dbReference>
<dbReference type="InterPro" id="IPR002182">
    <property type="entry name" value="NB-ARC"/>
</dbReference>
<reference evidence="13" key="1">
    <citation type="submission" date="2023-07" db="EMBL/GenBank/DDBJ databases">
        <title>A chromosome-level genome assembly of Lolium multiflorum.</title>
        <authorList>
            <person name="Chen Y."/>
            <person name="Copetti D."/>
            <person name="Kolliker R."/>
            <person name="Studer B."/>
        </authorList>
    </citation>
    <scope>NUCLEOTIDE SEQUENCE</scope>
    <source>
        <strain evidence="13">02402/16</strain>
        <tissue evidence="13">Leaf</tissue>
    </source>
</reference>
<feature type="domain" description="Disease resistance R13L4/SHOC-2-like LRR" evidence="12">
    <location>
        <begin position="1426"/>
        <end position="1677"/>
    </location>
</feature>
<dbReference type="InterPro" id="IPR027417">
    <property type="entry name" value="P-loop_NTPase"/>
</dbReference>
<dbReference type="Pfam" id="PF23598">
    <property type="entry name" value="LRR_14"/>
    <property type="match status" value="2"/>
</dbReference>
<name>A0AAD8WFH2_LOLMU</name>
<dbReference type="PRINTS" id="PR00364">
    <property type="entry name" value="DISEASERSIST"/>
</dbReference>
<evidence type="ECO:0000313" key="13">
    <source>
        <dbReference type="EMBL" id="KAK1660399.1"/>
    </source>
</evidence>
<organism evidence="13 14">
    <name type="scientific">Lolium multiflorum</name>
    <name type="common">Italian ryegrass</name>
    <name type="synonym">Lolium perenne subsp. multiflorum</name>
    <dbReference type="NCBI Taxonomy" id="4521"/>
    <lineage>
        <taxon>Eukaryota</taxon>
        <taxon>Viridiplantae</taxon>
        <taxon>Streptophyta</taxon>
        <taxon>Embryophyta</taxon>
        <taxon>Tracheophyta</taxon>
        <taxon>Spermatophyta</taxon>
        <taxon>Magnoliopsida</taxon>
        <taxon>Liliopsida</taxon>
        <taxon>Poales</taxon>
        <taxon>Poaceae</taxon>
        <taxon>BOP clade</taxon>
        <taxon>Pooideae</taxon>
        <taxon>Poodae</taxon>
        <taxon>Poeae</taxon>
        <taxon>Poeae Chloroplast Group 2 (Poeae type)</taxon>
        <taxon>Loliodinae</taxon>
        <taxon>Loliinae</taxon>
        <taxon>Lolium</taxon>
    </lineage>
</organism>
<feature type="domain" description="Disease resistance protein winged helix" evidence="11">
    <location>
        <begin position="1089"/>
        <end position="1150"/>
    </location>
</feature>
<dbReference type="InterPro" id="IPR055414">
    <property type="entry name" value="LRR_R13L4/SHOC2-like"/>
</dbReference>
<evidence type="ECO:0008006" key="15">
    <source>
        <dbReference type="Google" id="ProtNLM"/>
    </source>
</evidence>
<dbReference type="PANTHER" id="PTHR23155">
    <property type="entry name" value="DISEASE RESISTANCE PROTEIN RP"/>
    <property type="match status" value="1"/>
</dbReference>
<dbReference type="Gene3D" id="1.20.5.4130">
    <property type="match status" value="1"/>
</dbReference>
<evidence type="ECO:0000259" key="11">
    <source>
        <dbReference type="Pfam" id="PF23559"/>
    </source>
</evidence>
<dbReference type="Gene3D" id="3.40.50.300">
    <property type="entry name" value="P-loop containing nucleotide triphosphate hydrolases"/>
    <property type="match status" value="3"/>
</dbReference>
<evidence type="ECO:0000256" key="5">
    <source>
        <dbReference type="ARBA" id="ARBA00022821"/>
    </source>
</evidence>
<evidence type="ECO:0000256" key="6">
    <source>
        <dbReference type="ARBA" id="ARBA00023054"/>
    </source>
</evidence>
<keyword evidence="14" id="KW-1185">Reference proteome</keyword>
<dbReference type="EMBL" id="JAUUTY010000003">
    <property type="protein sequence ID" value="KAK1660399.1"/>
    <property type="molecule type" value="Genomic_DNA"/>
</dbReference>